<dbReference type="GO" id="GO:0004674">
    <property type="term" value="F:protein serine/threonine kinase activity"/>
    <property type="evidence" value="ECO:0007669"/>
    <property type="project" value="TreeGrafter"/>
</dbReference>
<feature type="transmembrane region" description="Helical" evidence="2">
    <location>
        <begin position="743"/>
        <end position="760"/>
    </location>
</feature>
<comment type="caution">
    <text evidence="4">The sequence shown here is derived from an EMBL/GenBank/DDBJ whole genome shotgun (WGS) entry which is preliminary data.</text>
</comment>
<evidence type="ECO:0000313" key="5">
    <source>
        <dbReference type="Proteomes" id="UP000651452"/>
    </source>
</evidence>
<evidence type="ECO:0000256" key="2">
    <source>
        <dbReference type="SAM" id="Phobius"/>
    </source>
</evidence>
<keyword evidence="2" id="KW-1133">Transmembrane helix</keyword>
<dbReference type="SMART" id="SM00220">
    <property type="entry name" value="S_TKc"/>
    <property type="match status" value="1"/>
</dbReference>
<dbReference type="InterPro" id="IPR011009">
    <property type="entry name" value="Kinase-like_dom_sf"/>
</dbReference>
<organism evidence="4 5">
    <name type="scientific">Ascochyta lentis</name>
    <dbReference type="NCBI Taxonomy" id="205686"/>
    <lineage>
        <taxon>Eukaryota</taxon>
        <taxon>Fungi</taxon>
        <taxon>Dikarya</taxon>
        <taxon>Ascomycota</taxon>
        <taxon>Pezizomycotina</taxon>
        <taxon>Dothideomycetes</taxon>
        <taxon>Pleosporomycetidae</taxon>
        <taxon>Pleosporales</taxon>
        <taxon>Pleosporineae</taxon>
        <taxon>Didymellaceae</taxon>
        <taxon>Ascochyta</taxon>
    </lineage>
</organism>
<evidence type="ECO:0000313" key="4">
    <source>
        <dbReference type="EMBL" id="KAF9695159.1"/>
    </source>
</evidence>
<feature type="transmembrane region" description="Helical" evidence="2">
    <location>
        <begin position="709"/>
        <end position="731"/>
    </location>
</feature>
<keyword evidence="5" id="KW-1185">Reference proteome</keyword>
<dbReference type="InterPro" id="IPR000719">
    <property type="entry name" value="Prot_kinase_dom"/>
</dbReference>
<dbReference type="GO" id="GO:0005524">
    <property type="term" value="F:ATP binding"/>
    <property type="evidence" value="ECO:0007669"/>
    <property type="project" value="InterPro"/>
</dbReference>
<accession>A0A8H7J1L9</accession>
<feature type="domain" description="Protein kinase" evidence="3">
    <location>
        <begin position="34"/>
        <end position="363"/>
    </location>
</feature>
<name>A0A8H7J1L9_9PLEO</name>
<dbReference type="PANTHER" id="PTHR24359:SF1">
    <property type="entry name" value="INHIBITOR OF NUCLEAR FACTOR KAPPA-B KINASE EPSILON SUBUNIT HOMOLOG 1-RELATED"/>
    <property type="match status" value="1"/>
</dbReference>
<keyword evidence="2" id="KW-0472">Membrane</keyword>
<gene>
    <name evidence="4" type="ORF">EKO04_006954</name>
</gene>
<dbReference type="OrthoDB" id="9992527at2759"/>
<evidence type="ECO:0000256" key="1">
    <source>
        <dbReference type="SAM" id="MobiDB-lite"/>
    </source>
</evidence>
<dbReference type="AlphaFoldDB" id="A0A8H7J1L9"/>
<dbReference type="SUPFAM" id="SSF56112">
    <property type="entry name" value="Protein kinase-like (PK-like)"/>
    <property type="match status" value="1"/>
</dbReference>
<reference evidence="4" key="2">
    <citation type="submission" date="2020-09" db="EMBL/GenBank/DDBJ databases">
        <title>Reference genome assembly for Australian Ascochyta lentis isolate Al4.</title>
        <authorList>
            <person name="Lee R.C."/>
            <person name="Farfan-Caceres L.M."/>
            <person name="Debler J.W."/>
            <person name="Williams A.H."/>
            <person name="Henares B.M."/>
        </authorList>
    </citation>
    <scope>NUCLEOTIDE SEQUENCE</scope>
    <source>
        <strain evidence="4">Al4</strain>
    </source>
</reference>
<dbReference type="EMBL" id="RZGK01000012">
    <property type="protein sequence ID" value="KAF9695159.1"/>
    <property type="molecule type" value="Genomic_DNA"/>
</dbReference>
<dbReference type="Pfam" id="PF00069">
    <property type="entry name" value="Pkinase"/>
    <property type="match status" value="1"/>
</dbReference>
<proteinExistence type="predicted"/>
<keyword evidence="2" id="KW-0812">Transmembrane</keyword>
<dbReference type="Gene3D" id="1.10.510.10">
    <property type="entry name" value="Transferase(Phosphotransferase) domain 1"/>
    <property type="match status" value="1"/>
</dbReference>
<dbReference type="PROSITE" id="PS50011">
    <property type="entry name" value="PROTEIN_KINASE_DOM"/>
    <property type="match status" value="1"/>
</dbReference>
<sequence>MRYPQPRSLTRKFGIKSQPSSRSITPRRVPPHCRHTQKPLAEGQTSEVYAARAELYWASSYLNGKGIKKGKTFKVAIKKLKFATPAALYLQEYKSLLKVAEPGHMNIVQTILAYISEENSGEEGRVQRFNFVFPLALGNLKELLRGSLKDSSLKLNVKDLWGEFEGLAGAIQYLHEHCRTAHRDIKPSNILLYDDESSSCLKAKITDFGIAINLNGVALHTPGTMEYLSAINYAAPELRKALQITEAGQMKIPSAQDLTTGDIWKLGAVFVELLTYLLSGCQGVEDFRDSITVKETNLTSDAFTRFDDGNRVKKEVLIWLMSLSRQSPRAAEMEPLLVGMLGEAGSRPSASEVVKEIRKMSFCSFWDGSNVLRFTEPDQVKAMYPVGFTDRIKEKIEQKLVSPVDWWPLKHGKRSCPSDHMRITWKVCISNFLEKQIMTALVSGSEKNSPWMFRVYVLWNTEATVSMYPAYLSHPPILYQHILGLLGHRLTSTSNLGNMQSNAGSAQPISASNAYEVPHNQHRNHDTELYWCVNKTWANAKDMIMYPIKVNDILDDTHLFSRLNSIYTDIRGQFRRYLHWKSCEDIGFVEFATVYNDEPLVVKTQDGLPPLIPLVSSTTPPLPRYEYRLKSPPTTHMKMTHMKITAKQIIKGMKGRNGPSGSRRVLDAIPKHLFAASGAPLYQTQGTGWQEYKHAWGICAVQGWALKKILLSVSIISIVGYAIFAAWLVFVNKTDLQDSSVPYFMLTTTVCILFGILQFLDVA</sequence>
<evidence type="ECO:0000259" key="3">
    <source>
        <dbReference type="PROSITE" id="PS50011"/>
    </source>
</evidence>
<feature type="region of interest" description="Disordered" evidence="1">
    <location>
        <begin position="1"/>
        <end position="41"/>
    </location>
</feature>
<dbReference type="Proteomes" id="UP000651452">
    <property type="component" value="Unassembled WGS sequence"/>
</dbReference>
<reference evidence="4" key="1">
    <citation type="submission" date="2018-12" db="EMBL/GenBank/DDBJ databases">
        <authorList>
            <person name="Syme R.A."/>
            <person name="Farfan-Caceres L."/>
            <person name="Lichtenzveig J."/>
        </authorList>
    </citation>
    <scope>NUCLEOTIDE SEQUENCE</scope>
    <source>
        <strain evidence="4">Al4</strain>
    </source>
</reference>
<dbReference type="PANTHER" id="PTHR24359">
    <property type="entry name" value="SERINE/THREONINE-PROTEIN KINASE SBK1"/>
    <property type="match status" value="1"/>
</dbReference>
<protein>
    <recommendedName>
        <fullName evidence="3">Protein kinase domain-containing protein</fullName>
    </recommendedName>
</protein>